<evidence type="ECO:0000256" key="3">
    <source>
        <dbReference type="SAM" id="Phobius"/>
    </source>
</evidence>
<dbReference type="RefSeq" id="WP_014247115.1">
    <property type="nucleotide sequence ID" value="NC_016622.1"/>
</dbReference>
<name>G7Z9C0_AZOL4</name>
<keyword evidence="2" id="KW-0175">Coiled coil</keyword>
<accession>G7Z9C0</accession>
<evidence type="ECO:0000313" key="5">
    <source>
        <dbReference type="EMBL" id="CBS86074.1"/>
    </source>
</evidence>
<keyword evidence="1 3" id="KW-0472">Membrane</keyword>
<dbReference type="Gene3D" id="3.30.1330.60">
    <property type="entry name" value="OmpA-like domain"/>
    <property type="match status" value="1"/>
</dbReference>
<dbReference type="STRING" id="862719.AZOLI_0715"/>
<dbReference type="SUPFAM" id="SSF103088">
    <property type="entry name" value="OmpA-like"/>
    <property type="match status" value="1"/>
</dbReference>
<dbReference type="EMBL" id="FQ311868">
    <property type="protein sequence ID" value="CBS86074.1"/>
    <property type="molecule type" value="Genomic_DNA"/>
</dbReference>
<evidence type="ECO:0000313" key="6">
    <source>
        <dbReference type="Proteomes" id="UP000005667"/>
    </source>
</evidence>
<dbReference type="AlphaFoldDB" id="G7Z9C0"/>
<dbReference type="PROSITE" id="PS51123">
    <property type="entry name" value="OMPA_2"/>
    <property type="match status" value="1"/>
</dbReference>
<dbReference type="OrthoDB" id="9782229at2"/>
<organism evidence="5 6">
    <name type="scientific">Azospirillum lipoferum (strain 4B)</name>
    <dbReference type="NCBI Taxonomy" id="862719"/>
    <lineage>
        <taxon>Bacteria</taxon>
        <taxon>Pseudomonadati</taxon>
        <taxon>Pseudomonadota</taxon>
        <taxon>Alphaproteobacteria</taxon>
        <taxon>Rhodospirillales</taxon>
        <taxon>Azospirillaceae</taxon>
        <taxon>Azospirillum</taxon>
    </lineage>
</organism>
<feature type="transmembrane region" description="Helical" evidence="3">
    <location>
        <begin position="21"/>
        <end position="47"/>
    </location>
</feature>
<proteinExistence type="predicted"/>
<keyword evidence="3" id="KW-0812">Transmembrane</keyword>
<dbReference type="KEGG" id="ali:AZOLI_0715"/>
<dbReference type="PANTHER" id="PTHR30329">
    <property type="entry name" value="STATOR ELEMENT OF FLAGELLAR MOTOR COMPLEX"/>
    <property type="match status" value="1"/>
</dbReference>
<sequence>MQAIRSKRGRRHSAGEAGEQDGYFASVSDLLTGILFIFILLLTGVVIDNQGADGDMLRVRNALEAERGRAEHLAHELSEAQKEARTIAKRLVDERDEARREAHSAQSRLTSLDAQLSAARNDIDAARSAETTARRALSEMQDARTTEQILYTKNKQKRAELLNRIVNTMREQRFEVVAELEEGVLRLPDGLLFEKGDAKLDRRGAQALQVLAGIMEREVHCATRPSQDCPPGSSAFLEAVFIEGHSDNTQVRPGQHHPDFANNWRLSTRRALEAFSEMMKGRPNLEKLANAQGRSVFGVSGYAGGRAIADNSTEQGQEQNRRIDMRFLLSGTAPLEKAPTR</sequence>
<dbReference type="InterPro" id="IPR036737">
    <property type="entry name" value="OmpA-like_sf"/>
</dbReference>
<dbReference type="InterPro" id="IPR050330">
    <property type="entry name" value="Bact_OuterMem_StrucFunc"/>
</dbReference>
<feature type="domain" description="OmpA-like" evidence="4">
    <location>
        <begin position="180"/>
        <end position="331"/>
    </location>
</feature>
<keyword evidence="3" id="KW-1133">Transmembrane helix</keyword>
<evidence type="ECO:0000259" key="4">
    <source>
        <dbReference type="PROSITE" id="PS51123"/>
    </source>
</evidence>
<feature type="coiled-coil region" evidence="2">
    <location>
        <begin position="60"/>
        <end position="129"/>
    </location>
</feature>
<gene>
    <name evidence="5" type="ordered locus">AZOLI_0715</name>
</gene>
<dbReference type="InterPro" id="IPR006665">
    <property type="entry name" value="OmpA-like"/>
</dbReference>
<reference evidence="6" key="1">
    <citation type="journal article" date="2011" name="PLoS Genet.">
        <title>Azospirillum genomes reveal transition of bacteria from aquatic to terrestrial environments.</title>
        <authorList>
            <person name="Wisniewski-Dye F."/>
            <person name="Borziak K."/>
            <person name="Khalsa-Moyers G."/>
            <person name="Alexandre G."/>
            <person name="Sukharnikov L.O."/>
            <person name="Wuichet K."/>
            <person name="Hurst G.B."/>
            <person name="McDonald W.H."/>
            <person name="Robertson J.S."/>
            <person name="Barbe V."/>
            <person name="Calteau A."/>
            <person name="Rouy Z."/>
            <person name="Mangenot S."/>
            <person name="Prigent-Combaret C."/>
            <person name="Normand P."/>
            <person name="Boyer M."/>
            <person name="Siguier P."/>
            <person name="Dessaux Y."/>
            <person name="Elmerich C."/>
            <person name="Condemine G."/>
            <person name="Krishnen G."/>
            <person name="Kennedy I."/>
            <person name="Paterson A.H."/>
            <person name="Gonzalez V."/>
            <person name="Mavingui P."/>
            <person name="Zhulin I.B."/>
        </authorList>
    </citation>
    <scope>NUCLEOTIDE SEQUENCE [LARGE SCALE GENOMIC DNA]</scope>
    <source>
        <strain evidence="6">4B</strain>
    </source>
</reference>
<protein>
    <recommendedName>
        <fullName evidence="4">OmpA-like domain-containing protein</fullName>
    </recommendedName>
</protein>
<dbReference type="HOGENOM" id="CLU_016890_2_1_5"/>
<keyword evidence="6" id="KW-1185">Reference proteome</keyword>
<evidence type="ECO:0000256" key="2">
    <source>
        <dbReference type="SAM" id="Coils"/>
    </source>
</evidence>
<dbReference type="Proteomes" id="UP000005667">
    <property type="component" value="Chromosome"/>
</dbReference>
<evidence type="ECO:0000256" key="1">
    <source>
        <dbReference type="PROSITE-ProRule" id="PRU00473"/>
    </source>
</evidence>
<dbReference type="GO" id="GO:0016020">
    <property type="term" value="C:membrane"/>
    <property type="evidence" value="ECO:0007669"/>
    <property type="project" value="UniProtKB-UniRule"/>
</dbReference>
<dbReference type="PANTHER" id="PTHR30329:SF21">
    <property type="entry name" value="LIPOPROTEIN YIAD-RELATED"/>
    <property type="match status" value="1"/>
</dbReference>